<keyword evidence="2" id="KW-0732">Signal</keyword>
<evidence type="ECO:0000313" key="4">
    <source>
        <dbReference type="Proteomes" id="UP000263993"/>
    </source>
</evidence>
<dbReference type="RefSeq" id="WP_115517543.1">
    <property type="nucleotide sequence ID" value="NZ_QRGO01000001.1"/>
</dbReference>
<feature type="signal peptide" evidence="2">
    <location>
        <begin position="1"/>
        <end position="20"/>
    </location>
</feature>
<proteinExistence type="predicted"/>
<organism evidence="3 4">
    <name type="scientific">Undibacter mobilis</name>
    <dbReference type="NCBI Taxonomy" id="2292256"/>
    <lineage>
        <taxon>Bacteria</taxon>
        <taxon>Pseudomonadati</taxon>
        <taxon>Pseudomonadota</taxon>
        <taxon>Alphaproteobacteria</taxon>
        <taxon>Hyphomicrobiales</taxon>
        <taxon>Nitrobacteraceae</taxon>
        <taxon>Undibacter</taxon>
    </lineage>
</organism>
<evidence type="ECO:0000313" key="3">
    <source>
        <dbReference type="EMBL" id="RDV05519.1"/>
    </source>
</evidence>
<gene>
    <name evidence="3" type="ORF">DXH78_13620</name>
</gene>
<protein>
    <submittedName>
        <fullName evidence="3">Uncharacterized protein</fullName>
    </submittedName>
</protein>
<dbReference type="Proteomes" id="UP000263993">
    <property type="component" value="Unassembled WGS sequence"/>
</dbReference>
<dbReference type="EMBL" id="QRGO01000001">
    <property type="protein sequence ID" value="RDV05519.1"/>
    <property type="molecule type" value="Genomic_DNA"/>
</dbReference>
<dbReference type="OrthoDB" id="9951225at2"/>
<accession>A0A371BD37</accession>
<feature type="compositionally biased region" description="Low complexity" evidence="1">
    <location>
        <begin position="25"/>
        <end position="35"/>
    </location>
</feature>
<evidence type="ECO:0000256" key="1">
    <source>
        <dbReference type="SAM" id="MobiDB-lite"/>
    </source>
</evidence>
<comment type="caution">
    <text evidence="3">The sequence shown here is derived from an EMBL/GenBank/DDBJ whole genome shotgun (WGS) entry which is preliminary data.</text>
</comment>
<evidence type="ECO:0000256" key="2">
    <source>
        <dbReference type="SAM" id="SignalP"/>
    </source>
</evidence>
<name>A0A371BD37_9BRAD</name>
<keyword evidence="4" id="KW-1185">Reference proteome</keyword>
<feature type="compositionally biased region" description="Basic residues" evidence="1">
    <location>
        <begin position="37"/>
        <end position="46"/>
    </location>
</feature>
<sequence length="88" mass="9472">MRIIRTMTLPLALAFAVTIAAPVSPAAAQSSQQVSKPTKKIVKRPARSAPRQIACTAFGCHPIPPNCRPQTGYRWDGIPSGFDVVVCR</sequence>
<feature type="region of interest" description="Disordered" evidence="1">
    <location>
        <begin position="25"/>
        <end position="47"/>
    </location>
</feature>
<feature type="chain" id="PRO_5016836494" evidence="2">
    <location>
        <begin position="21"/>
        <end position="88"/>
    </location>
</feature>
<dbReference type="AlphaFoldDB" id="A0A371BD37"/>
<reference evidence="4" key="1">
    <citation type="submission" date="2018-08" db="EMBL/GenBank/DDBJ databases">
        <authorList>
            <person name="Kim S.-J."/>
            <person name="Jung G.-Y."/>
        </authorList>
    </citation>
    <scope>NUCLEOTIDE SEQUENCE [LARGE SCALE GENOMIC DNA]</scope>
    <source>
        <strain evidence="4">GY_H</strain>
    </source>
</reference>